<keyword evidence="1" id="KW-0145">Chemotaxis</keyword>
<keyword evidence="2 6" id="KW-0812">Transmembrane</keyword>
<dbReference type="SUPFAM" id="SSF58104">
    <property type="entry name" value="Methyl-accepting chemotaxis protein (MCP) signaling domain"/>
    <property type="match status" value="1"/>
</dbReference>
<dbReference type="PROSITE" id="PS50885">
    <property type="entry name" value="HAMP"/>
    <property type="match status" value="1"/>
</dbReference>
<dbReference type="Gene3D" id="1.10.287.950">
    <property type="entry name" value="Methyl-accepting chemotaxis protein"/>
    <property type="match status" value="1"/>
</dbReference>
<evidence type="ECO:0000259" key="7">
    <source>
        <dbReference type="PROSITE" id="PS50111"/>
    </source>
</evidence>
<feature type="domain" description="HAMP" evidence="8">
    <location>
        <begin position="244"/>
        <end position="296"/>
    </location>
</feature>
<name>A0A919SIA4_9ACTN</name>
<sequence length="589" mass="62159">MGLWAASSARGEAGDKGSLEMAETETRRHRSGFSFRDISIGWKLRILALVSGVLLLTVGLVGIVGLGNTQERLNQLYHSNLHDVRLLGDVSAGFKQVRIDMRKLAMAQNAAETTDANRSLDTAVAALDDVWTTFSQGRPSAAGGFGQTFLTSWNSYKSVATEKLKPAAAARDLAGFNRVSRTEVEPVSAAIDTAINGLADEEDSQAKASLDASRSAYDTSRMLLIALIVIAILVTFVVVQLITAAIARPLRDTVNVLTGLADGRLDQRLTVRGRDEVGRMGTALNSAMNRLGETVSTVVDSAAQLNSASNQISGASQSLSQAATEQAASVEETTSSMQEMTAGISQNSENAVATEGIAAKAAAEAQEGGEAVQRTVAAMKEITSKIGIIDDIAFQTNMLALNATIEAARAGEHGKGFAVVATEVGKLAERSQVAAQEISELATGSVHTAERAGELLNTIIPSIIRTSDLVQEIAAASGEQSTGVRQINVAMTQIGKVTEQTASSSEELAATAEQMSAQTAQLKQLMDFFVTDSARRPVMTGTVQAPARGGGWTNDSYARGVHNENKLPAVSHHRGEVGVPDLESKFERF</sequence>
<dbReference type="SMART" id="SM00304">
    <property type="entry name" value="HAMP"/>
    <property type="match status" value="1"/>
</dbReference>
<dbReference type="InterPro" id="IPR003660">
    <property type="entry name" value="HAMP_dom"/>
</dbReference>
<keyword evidence="5" id="KW-0807">Transducer</keyword>
<dbReference type="EMBL" id="BOQL01000044">
    <property type="protein sequence ID" value="GIM73260.1"/>
    <property type="molecule type" value="Genomic_DNA"/>
</dbReference>
<evidence type="ECO:0000313" key="10">
    <source>
        <dbReference type="Proteomes" id="UP000681340"/>
    </source>
</evidence>
<dbReference type="SMART" id="SM00283">
    <property type="entry name" value="MA"/>
    <property type="match status" value="1"/>
</dbReference>
<dbReference type="PANTHER" id="PTHR43531:SF11">
    <property type="entry name" value="METHYL-ACCEPTING CHEMOTAXIS PROTEIN 3"/>
    <property type="match status" value="1"/>
</dbReference>
<evidence type="ECO:0000256" key="3">
    <source>
        <dbReference type="ARBA" id="ARBA00022989"/>
    </source>
</evidence>
<evidence type="ECO:0000256" key="2">
    <source>
        <dbReference type="ARBA" id="ARBA00022692"/>
    </source>
</evidence>
<proteinExistence type="inferred from homology"/>
<dbReference type="GO" id="GO:0005886">
    <property type="term" value="C:plasma membrane"/>
    <property type="evidence" value="ECO:0007669"/>
    <property type="project" value="TreeGrafter"/>
</dbReference>
<keyword evidence="10" id="KW-1185">Reference proteome</keyword>
<evidence type="ECO:0000256" key="6">
    <source>
        <dbReference type="SAM" id="Phobius"/>
    </source>
</evidence>
<dbReference type="PROSITE" id="PS50111">
    <property type="entry name" value="CHEMOTAXIS_TRANSDUC_2"/>
    <property type="match status" value="1"/>
</dbReference>
<feature type="transmembrane region" description="Helical" evidence="6">
    <location>
        <begin position="223"/>
        <end position="247"/>
    </location>
</feature>
<dbReference type="InterPro" id="IPR024478">
    <property type="entry name" value="HlyB_4HB_MCP"/>
</dbReference>
<dbReference type="GO" id="GO:0007165">
    <property type="term" value="P:signal transduction"/>
    <property type="evidence" value="ECO:0007669"/>
    <property type="project" value="UniProtKB-KW"/>
</dbReference>
<evidence type="ECO:0000256" key="5">
    <source>
        <dbReference type="PROSITE-ProRule" id="PRU00284"/>
    </source>
</evidence>
<keyword evidence="6" id="KW-0472">Membrane</keyword>
<protein>
    <submittedName>
        <fullName evidence="9">Methyl-accepting chemotaxis protein</fullName>
    </submittedName>
</protein>
<dbReference type="Pfam" id="PF00672">
    <property type="entry name" value="HAMP"/>
    <property type="match status" value="1"/>
</dbReference>
<comment type="similarity">
    <text evidence="4">Belongs to the methyl-accepting chemotaxis (MCP) protein family.</text>
</comment>
<dbReference type="InterPro" id="IPR004090">
    <property type="entry name" value="Chemotax_Me-accpt_rcpt"/>
</dbReference>
<accession>A0A919SIA4</accession>
<dbReference type="PANTHER" id="PTHR43531">
    <property type="entry name" value="PROTEIN ICFG"/>
    <property type="match status" value="1"/>
</dbReference>
<feature type="domain" description="Methyl-accepting transducer" evidence="7">
    <location>
        <begin position="301"/>
        <end position="516"/>
    </location>
</feature>
<evidence type="ECO:0000313" key="9">
    <source>
        <dbReference type="EMBL" id="GIM73260.1"/>
    </source>
</evidence>
<gene>
    <name evidence="9" type="ORF">Aau02nite_55150</name>
</gene>
<organism evidence="9 10">
    <name type="scientific">Actinoplanes auranticolor</name>
    <dbReference type="NCBI Taxonomy" id="47988"/>
    <lineage>
        <taxon>Bacteria</taxon>
        <taxon>Bacillati</taxon>
        <taxon>Actinomycetota</taxon>
        <taxon>Actinomycetes</taxon>
        <taxon>Micromonosporales</taxon>
        <taxon>Micromonosporaceae</taxon>
        <taxon>Actinoplanes</taxon>
    </lineage>
</organism>
<evidence type="ECO:0000256" key="4">
    <source>
        <dbReference type="ARBA" id="ARBA00029447"/>
    </source>
</evidence>
<dbReference type="AlphaFoldDB" id="A0A919SIA4"/>
<dbReference type="Pfam" id="PF00015">
    <property type="entry name" value="MCPsignal"/>
    <property type="match status" value="1"/>
</dbReference>
<comment type="caution">
    <text evidence="9">The sequence shown here is derived from an EMBL/GenBank/DDBJ whole genome shotgun (WGS) entry which is preliminary data.</text>
</comment>
<dbReference type="PRINTS" id="PR00260">
    <property type="entry name" value="CHEMTRNSDUCR"/>
</dbReference>
<evidence type="ECO:0000259" key="8">
    <source>
        <dbReference type="PROSITE" id="PS50885"/>
    </source>
</evidence>
<dbReference type="InterPro" id="IPR004089">
    <property type="entry name" value="MCPsignal_dom"/>
</dbReference>
<dbReference type="FunFam" id="1.10.287.950:FF:000001">
    <property type="entry name" value="Methyl-accepting chemotaxis sensory transducer"/>
    <property type="match status" value="1"/>
</dbReference>
<dbReference type="GO" id="GO:0006935">
    <property type="term" value="P:chemotaxis"/>
    <property type="evidence" value="ECO:0007669"/>
    <property type="project" value="UniProtKB-KW"/>
</dbReference>
<keyword evidence="3 6" id="KW-1133">Transmembrane helix</keyword>
<feature type="transmembrane region" description="Helical" evidence="6">
    <location>
        <begin position="46"/>
        <end position="66"/>
    </location>
</feature>
<dbReference type="InterPro" id="IPR051310">
    <property type="entry name" value="MCP_chemotaxis"/>
</dbReference>
<reference evidence="9" key="1">
    <citation type="submission" date="2021-03" db="EMBL/GenBank/DDBJ databases">
        <title>Whole genome shotgun sequence of Actinoplanes auranticolor NBRC 12245.</title>
        <authorList>
            <person name="Komaki H."/>
            <person name="Tamura T."/>
        </authorList>
    </citation>
    <scope>NUCLEOTIDE SEQUENCE</scope>
    <source>
        <strain evidence="9">NBRC 12245</strain>
    </source>
</reference>
<evidence type="ECO:0000256" key="1">
    <source>
        <dbReference type="ARBA" id="ARBA00022500"/>
    </source>
</evidence>
<dbReference type="CDD" id="cd06225">
    <property type="entry name" value="HAMP"/>
    <property type="match status" value="1"/>
</dbReference>
<dbReference type="GO" id="GO:0004888">
    <property type="term" value="F:transmembrane signaling receptor activity"/>
    <property type="evidence" value="ECO:0007669"/>
    <property type="project" value="InterPro"/>
</dbReference>
<dbReference type="Proteomes" id="UP000681340">
    <property type="component" value="Unassembled WGS sequence"/>
</dbReference>
<dbReference type="Pfam" id="PF12729">
    <property type="entry name" value="4HB_MCP_1"/>
    <property type="match status" value="1"/>
</dbReference>